<reference evidence="2" key="1">
    <citation type="submission" date="2015-09" db="EMBL/GenBank/DDBJ databases">
        <title>Whole genome sequence of Pseudomonas fluorescens FW300-N2E3.</title>
        <authorList>
            <person name="Ray J."/>
            <person name="Melnyk R."/>
            <person name="Deutschbauer A."/>
        </authorList>
    </citation>
    <scope>NUCLEOTIDE SEQUENCE [LARGE SCALE GENOMIC DNA]</scope>
    <source>
        <strain evidence="2">FW300-N2E3</strain>
    </source>
</reference>
<sequence>MIKMEESSIDEAQKNATLNTIKPGELIYVEMRNGSVYKGKYLSLNLTIENGGIQVKIKHEDIKTATFLIPSEVSYPNGEVKIPPPHTS</sequence>
<gene>
    <name evidence="1" type="ORF">AO353_07900</name>
</gene>
<evidence type="ECO:0000313" key="1">
    <source>
        <dbReference type="EMBL" id="ALI00978.1"/>
    </source>
</evidence>
<evidence type="ECO:0000313" key="2">
    <source>
        <dbReference type="Proteomes" id="UP000066487"/>
    </source>
</evidence>
<proteinExistence type="predicted"/>
<dbReference type="EMBL" id="CP012830">
    <property type="protein sequence ID" value="ALI00978.1"/>
    <property type="molecule type" value="Genomic_DNA"/>
</dbReference>
<dbReference type="Proteomes" id="UP000066487">
    <property type="component" value="Chromosome"/>
</dbReference>
<dbReference type="AlphaFoldDB" id="A0A0N9VMA6"/>
<name>A0A0N9VMA6_PSEFL</name>
<organism evidence="1 2">
    <name type="scientific">Pseudomonas fluorescens</name>
    <dbReference type="NCBI Taxonomy" id="294"/>
    <lineage>
        <taxon>Bacteria</taxon>
        <taxon>Pseudomonadati</taxon>
        <taxon>Pseudomonadota</taxon>
        <taxon>Gammaproteobacteria</taxon>
        <taxon>Pseudomonadales</taxon>
        <taxon>Pseudomonadaceae</taxon>
        <taxon>Pseudomonas</taxon>
    </lineage>
</organism>
<accession>A0A0N9VMA6</accession>
<protein>
    <submittedName>
        <fullName evidence="1">Uncharacterized protein</fullName>
    </submittedName>
</protein>
<dbReference type="RefSeq" id="WP_054594412.1">
    <property type="nucleotide sequence ID" value="NZ_CP012830.1"/>
</dbReference>
<reference evidence="1 2" key="2">
    <citation type="journal article" date="2018" name="Nature">
        <title>Mutant phenotypes for thousands of bacterial genes of unknown function.</title>
        <authorList>
            <person name="Price M.N."/>
            <person name="Wetmore K.M."/>
            <person name="Waters R.J."/>
            <person name="Callaghan M."/>
            <person name="Ray J."/>
            <person name="Liu H."/>
            <person name="Kuehl J.V."/>
            <person name="Melnyk R.A."/>
            <person name="Lamson J.S."/>
            <person name="Suh Y."/>
            <person name="Carlson H.K."/>
            <person name="Esquivel Z."/>
            <person name="Sadeeshkumar H."/>
            <person name="Chakraborty R."/>
            <person name="Zane G.M."/>
            <person name="Rubin B.E."/>
            <person name="Wall J.D."/>
            <person name="Visel A."/>
            <person name="Bristow J."/>
            <person name="Blow M.J."/>
            <person name="Arkin A.P."/>
            <person name="Deutschbauer A.M."/>
        </authorList>
    </citation>
    <scope>NUCLEOTIDE SEQUENCE [LARGE SCALE GENOMIC DNA]</scope>
    <source>
        <strain evidence="1 2">FW300-N2E3</strain>
    </source>
</reference>